<comment type="similarity">
    <text evidence="2">Belongs to the nitroreductase family.</text>
</comment>
<evidence type="ECO:0000256" key="1">
    <source>
        <dbReference type="ARBA" id="ARBA00001917"/>
    </source>
</evidence>
<protein>
    <submittedName>
        <fullName evidence="7">Diguanylate cyclase</fullName>
    </submittedName>
</protein>
<dbReference type="KEGG" id="dho:Dia5BBH33_21640"/>
<dbReference type="EMBL" id="AP019697">
    <property type="protein sequence ID" value="BBK26229.1"/>
    <property type="molecule type" value="Genomic_DNA"/>
</dbReference>
<dbReference type="GeneID" id="92717354"/>
<dbReference type="OrthoDB" id="9783470at2"/>
<accession>A0A8D5A5Q2</accession>
<dbReference type="Pfam" id="PF00881">
    <property type="entry name" value="Nitroreductase"/>
    <property type="match status" value="1"/>
</dbReference>
<dbReference type="AlphaFoldDB" id="A0A8D5A5Q2"/>
<organism evidence="7 8">
    <name type="scientific">Dialister hominis</name>
    <dbReference type="NCBI Taxonomy" id="2582419"/>
    <lineage>
        <taxon>Bacteria</taxon>
        <taxon>Bacillati</taxon>
        <taxon>Bacillota</taxon>
        <taxon>Negativicutes</taxon>
        <taxon>Veillonellales</taxon>
        <taxon>Veillonellaceae</taxon>
        <taxon>Dialister</taxon>
    </lineage>
</organism>
<dbReference type="SUPFAM" id="SSF55469">
    <property type="entry name" value="FMN-dependent nitroreductase-like"/>
    <property type="match status" value="1"/>
</dbReference>
<dbReference type="InterPro" id="IPR029479">
    <property type="entry name" value="Nitroreductase"/>
</dbReference>
<proteinExistence type="inferred from homology"/>
<dbReference type="InterPro" id="IPR000415">
    <property type="entry name" value="Nitroreductase-like"/>
</dbReference>
<keyword evidence="4" id="KW-0288">FMN</keyword>
<evidence type="ECO:0000256" key="5">
    <source>
        <dbReference type="ARBA" id="ARBA00023002"/>
    </source>
</evidence>
<keyword evidence="8" id="KW-1185">Reference proteome</keyword>
<evidence type="ECO:0000313" key="8">
    <source>
        <dbReference type="Proteomes" id="UP000320585"/>
    </source>
</evidence>
<feature type="domain" description="Nitroreductase" evidence="6">
    <location>
        <begin position="9"/>
        <end position="142"/>
    </location>
</feature>
<dbReference type="RefSeq" id="WP_108850231.1">
    <property type="nucleotide sequence ID" value="NZ_AP019697.1"/>
</dbReference>
<dbReference type="PANTHER" id="PTHR43673">
    <property type="entry name" value="NAD(P)H NITROREDUCTASE YDGI-RELATED"/>
    <property type="match status" value="1"/>
</dbReference>
<name>A0A8D5A5Q2_9FIRM</name>
<dbReference type="GO" id="GO:0016491">
    <property type="term" value="F:oxidoreductase activity"/>
    <property type="evidence" value="ECO:0007669"/>
    <property type="project" value="UniProtKB-KW"/>
</dbReference>
<evidence type="ECO:0000256" key="3">
    <source>
        <dbReference type="ARBA" id="ARBA00022630"/>
    </source>
</evidence>
<dbReference type="PANTHER" id="PTHR43673:SF2">
    <property type="entry name" value="NITROREDUCTASE"/>
    <property type="match status" value="1"/>
</dbReference>
<dbReference type="Gene3D" id="3.40.109.10">
    <property type="entry name" value="NADH Oxidase"/>
    <property type="match status" value="1"/>
</dbReference>
<dbReference type="Proteomes" id="UP000320585">
    <property type="component" value="Chromosome"/>
</dbReference>
<sequence length="174" mass="19005">MNEVMDALVNRRSVRKYKAEAVPEELVKEIVEAGLYAPSGMGYQKPVIVAVTDKETRDELSDLNRKAGGWKEGFDPFYGAPVVISVLTPKDWDKGVEDGSLAIGQMLLAAHALGLGGCWIHRAKEVFETEEGKEILKKAGLEGEYLGIGNLVIGYADQQPKAAPRKAGRAFFIK</sequence>
<comment type="cofactor">
    <cofactor evidence="1">
        <name>FMN</name>
        <dbReference type="ChEBI" id="CHEBI:58210"/>
    </cofactor>
</comment>
<reference evidence="8" key="1">
    <citation type="submission" date="2019-05" db="EMBL/GenBank/DDBJ databases">
        <title>Complete genome sequencing of Dialister sp. strain 5BBH33.</title>
        <authorList>
            <person name="Sakamoto M."/>
            <person name="Murakami T."/>
            <person name="Mori H."/>
        </authorList>
    </citation>
    <scope>NUCLEOTIDE SEQUENCE [LARGE SCALE GENOMIC DNA]</scope>
    <source>
        <strain evidence="8">5BBH33</strain>
    </source>
</reference>
<keyword evidence="3" id="KW-0285">Flavoprotein</keyword>
<gene>
    <name evidence="7" type="ORF">Dia5BBH33_21640</name>
</gene>
<evidence type="ECO:0000259" key="6">
    <source>
        <dbReference type="Pfam" id="PF00881"/>
    </source>
</evidence>
<evidence type="ECO:0000256" key="2">
    <source>
        <dbReference type="ARBA" id="ARBA00007118"/>
    </source>
</evidence>
<evidence type="ECO:0000313" key="7">
    <source>
        <dbReference type="EMBL" id="BBK26229.1"/>
    </source>
</evidence>
<evidence type="ECO:0000256" key="4">
    <source>
        <dbReference type="ARBA" id="ARBA00022643"/>
    </source>
</evidence>
<keyword evidence="5" id="KW-0560">Oxidoreductase</keyword>